<evidence type="ECO:0000313" key="3">
    <source>
        <dbReference type="Proteomes" id="UP000886829"/>
    </source>
</evidence>
<name>A0A9D2B1P4_9GAMM</name>
<dbReference type="InterPro" id="IPR024513">
    <property type="entry name" value="DUF3334"/>
</dbReference>
<proteinExistence type="predicted"/>
<dbReference type="EMBL" id="DXEV01000137">
    <property type="protein sequence ID" value="HIX57191.1"/>
    <property type="molecule type" value="Genomic_DNA"/>
</dbReference>
<evidence type="ECO:0000256" key="1">
    <source>
        <dbReference type="ARBA" id="ARBA00022500"/>
    </source>
</evidence>
<dbReference type="Proteomes" id="UP000886829">
    <property type="component" value="Unassembled WGS sequence"/>
</dbReference>
<keyword evidence="1" id="KW-0145">Chemotaxis</keyword>
<dbReference type="InterPro" id="IPR028976">
    <property type="entry name" value="CheC-like_sf"/>
</dbReference>
<dbReference type="AlphaFoldDB" id="A0A9D2B1P4"/>
<organism evidence="2 3">
    <name type="scientific">Candidatus Anaerobiospirillum pullistercoris</name>
    <dbReference type="NCBI Taxonomy" id="2838452"/>
    <lineage>
        <taxon>Bacteria</taxon>
        <taxon>Pseudomonadati</taxon>
        <taxon>Pseudomonadota</taxon>
        <taxon>Gammaproteobacteria</taxon>
        <taxon>Aeromonadales</taxon>
        <taxon>Succinivibrionaceae</taxon>
        <taxon>Anaerobiospirillum</taxon>
    </lineage>
</organism>
<dbReference type="Pfam" id="PF11813">
    <property type="entry name" value="DUF3334"/>
    <property type="match status" value="1"/>
</dbReference>
<protein>
    <submittedName>
        <fullName evidence="2">DUF3334 family protein</fullName>
    </submittedName>
</protein>
<accession>A0A9D2B1P4</accession>
<reference evidence="2" key="2">
    <citation type="submission" date="2021-04" db="EMBL/GenBank/DDBJ databases">
        <authorList>
            <person name="Gilroy R."/>
        </authorList>
    </citation>
    <scope>NUCLEOTIDE SEQUENCE</scope>
    <source>
        <strain evidence="2">USASDec5-558</strain>
    </source>
</reference>
<sequence length="205" mass="22958">MLIAKQQTITCDDILLSLCDSVCNVLTTATNDKITYTPMIQKINNTTLRPDIGTFVLFTGTFSGMVVLNFPKETAMELYRSYMHLMGLPDSDLATNYTSEEVSNTLGELMNQMVGNFTAKISTELNGRIHQSQPKMLSLPHQVEININMTLDHPEISRITFFTAGGNVFYLELAMDHTEFKLARDLAPEERQLTPEEIMAQAGLV</sequence>
<comment type="caution">
    <text evidence="2">The sequence shown here is derived from an EMBL/GenBank/DDBJ whole genome shotgun (WGS) entry which is preliminary data.</text>
</comment>
<dbReference type="Gene3D" id="3.40.1550.10">
    <property type="entry name" value="CheC-like"/>
    <property type="match status" value="1"/>
</dbReference>
<evidence type="ECO:0000313" key="2">
    <source>
        <dbReference type="EMBL" id="HIX57191.1"/>
    </source>
</evidence>
<reference evidence="2" key="1">
    <citation type="journal article" date="2021" name="PeerJ">
        <title>Extensive microbial diversity within the chicken gut microbiome revealed by metagenomics and culture.</title>
        <authorList>
            <person name="Gilroy R."/>
            <person name="Ravi A."/>
            <person name="Getino M."/>
            <person name="Pursley I."/>
            <person name="Horton D.L."/>
            <person name="Alikhan N.F."/>
            <person name="Baker D."/>
            <person name="Gharbi K."/>
            <person name="Hall N."/>
            <person name="Watson M."/>
            <person name="Adriaenssens E.M."/>
            <person name="Foster-Nyarko E."/>
            <person name="Jarju S."/>
            <person name="Secka A."/>
            <person name="Antonio M."/>
            <person name="Oren A."/>
            <person name="Chaudhuri R.R."/>
            <person name="La Ragione R."/>
            <person name="Hildebrand F."/>
            <person name="Pallen M.J."/>
        </authorList>
    </citation>
    <scope>NUCLEOTIDE SEQUENCE</scope>
    <source>
        <strain evidence="2">USASDec5-558</strain>
    </source>
</reference>
<dbReference type="SUPFAM" id="SSF103039">
    <property type="entry name" value="CheC-like"/>
    <property type="match status" value="1"/>
</dbReference>
<gene>
    <name evidence="2" type="ORF">H9850_06940</name>
</gene>
<dbReference type="GO" id="GO:0006935">
    <property type="term" value="P:chemotaxis"/>
    <property type="evidence" value="ECO:0007669"/>
    <property type="project" value="UniProtKB-KW"/>
</dbReference>